<gene>
    <name evidence="1" type="ORF">PoB_007040400</name>
</gene>
<protein>
    <submittedName>
        <fullName evidence="1">Uncharacterized protein</fullName>
    </submittedName>
</protein>
<accession>A0AAV4DI91</accession>
<evidence type="ECO:0000313" key="2">
    <source>
        <dbReference type="Proteomes" id="UP000735302"/>
    </source>
</evidence>
<dbReference type="Proteomes" id="UP000735302">
    <property type="component" value="Unassembled WGS sequence"/>
</dbReference>
<dbReference type="AlphaFoldDB" id="A0AAV4DI91"/>
<sequence length="92" mass="10203">MWRYNEQKLTNSNLKFVLTEALATKPPPSKDLQKTKVEKEEMQPVVVERVAPLKVSILTLTALIRVSVTCSTICSSSSTPTPGRGLHCHLEP</sequence>
<keyword evidence="2" id="KW-1185">Reference proteome</keyword>
<evidence type="ECO:0000313" key="1">
    <source>
        <dbReference type="EMBL" id="GFO43899.1"/>
    </source>
</evidence>
<proteinExistence type="predicted"/>
<name>A0AAV4DI91_9GAST</name>
<dbReference type="EMBL" id="BLXT01007928">
    <property type="protein sequence ID" value="GFO43899.1"/>
    <property type="molecule type" value="Genomic_DNA"/>
</dbReference>
<comment type="caution">
    <text evidence="1">The sequence shown here is derived from an EMBL/GenBank/DDBJ whole genome shotgun (WGS) entry which is preliminary data.</text>
</comment>
<reference evidence="1 2" key="1">
    <citation type="journal article" date="2021" name="Elife">
        <title>Chloroplast acquisition without the gene transfer in kleptoplastic sea slugs, Plakobranchus ocellatus.</title>
        <authorList>
            <person name="Maeda T."/>
            <person name="Takahashi S."/>
            <person name="Yoshida T."/>
            <person name="Shimamura S."/>
            <person name="Takaki Y."/>
            <person name="Nagai Y."/>
            <person name="Toyoda A."/>
            <person name="Suzuki Y."/>
            <person name="Arimoto A."/>
            <person name="Ishii H."/>
            <person name="Satoh N."/>
            <person name="Nishiyama T."/>
            <person name="Hasebe M."/>
            <person name="Maruyama T."/>
            <person name="Minagawa J."/>
            <person name="Obokata J."/>
            <person name="Shigenobu S."/>
        </authorList>
    </citation>
    <scope>NUCLEOTIDE SEQUENCE [LARGE SCALE GENOMIC DNA]</scope>
</reference>
<organism evidence="1 2">
    <name type="scientific">Plakobranchus ocellatus</name>
    <dbReference type="NCBI Taxonomy" id="259542"/>
    <lineage>
        <taxon>Eukaryota</taxon>
        <taxon>Metazoa</taxon>
        <taxon>Spiralia</taxon>
        <taxon>Lophotrochozoa</taxon>
        <taxon>Mollusca</taxon>
        <taxon>Gastropoda</taxon>
        <taxon>Heterobranchia</taxon>
        <taxon>Euthyneura</taxon>
        <taxon>Panpulmonata</taxon>
        <taxon>Sacoglossa</taxon>
        <taxon>Placobranchoidea</taxon>
        <taxon>Plakobranchidae</taxon>
        <taxon>Plakobranchus</taxon>
    </lineage>
</organism>